<dbReference type="CDD" id="cd03190">
    <property type="entry name" value="GST_C_Omega_like"/>
    <property type="match status" value="1"/>
</dbReference>
<dbReference type="GO" id="GO:0004364">
    <property type="term" value="F:glutathione transferase activity"/>
    <property type="evidence" value="ECO:0007669"/>
    <property type="project" value="InterPro"/>
</dbReference>
<sequence>MSDAKKWANSDDGSFKRQVSSFRETISSSHPVFKPRKGRYWLYVSLACPWAHRTLITRVLKGLTSVIGVSVVHWHMDEKGWRFLPAGDDSKDKCFSPSAGIACTPESQPTAGVTNESQRIGVDGTIEHNYRLSRLSDLYYKADPGYQARFTVPVLWDLETETIVNNESSEIIRILNSGVFDEFADPQTTPLDLVPLNLESQIDEINSWVYDHINNGVYKTGFAESQEVYEREVTGVFEHLDRLEHILRVNYEAAVAKYGEKDAVSRLYLINEQLTEADLRLYPTIVRFDPVYVQHFKCNLSTIRAGYRMIDLWLRNMYWNHPAFRSTTSFDHIKLHYTRSHPRINPLAITPLGPKPDIRPL</sequence>
<evidence type="ECO:0000256" key="3">
    <source>
        <dbReference type="PIRSR" id="PIRSR015753-3"/>
    </source>
</evidence>
<dbReference type="OrthoDB" id="2309723at2759"/>
<gene>
    <name evidence="5" type="ORF">LAQU0_S20e00320g</name>
</gene>
<dbReference type="FunFam" id="3.40.30.10:FF:000162">
    <property type="entry name" value="Glutathione S-transferase Gst3"/>
    <property type="match status" value="1"/>
</dbReference>
<dbReference type="InterPro" id="IPR004045">
    <property type="entry name" value="Glutathione_S-Trfase_N"/>
</dbReference>
<keyword evidence="6" id="KW-1185">Reference proteome</keyword>
<feature type="active site" description="Proton donor/acceptor" evidence="1">
    <location>
        <position position="218"/>
    </location>
</feature>
<organism evidence="5 6">
    <name type="scientific">Lachancea quebecensis</name>
    <dbReference type="NCBI Taxonomy" id="1654605"/>
    <lineage>
        <taxon>Eukaryota</taxon>
        <taxon>Fungi</taxon>
        <taxon>Dikarya</taxon>
        <taxon>Ascomycota</taxon>
        <taxon>Saccharomycotina</taxon>
        <taxon>Saccharomycetes</taxon>
        <taxon>Saccharomycetales</taxon>
        <taxon>Saccharomycetaceae</taxon>
        <taxon>Lachancea</taxon>
    </lineage>
</organism>
<feature type="site" description="Lowers pKa of active site Cys" evidence="3">
    <location>
        <position position="337"/>
    </location>
</feature>
<dbReference type="GO" id="GO:0005737">
    <property type="term" value="C:cytoplasm"/>
    <property type="evidence" value="ECO:0007669"/>
    <property type="project" value="TreeGrafter"/>
</dbReference>
<evidence type="ECO:0000259" key="4">
    <source>
        <dbReference type="Pfam" id="PF13409"/>
    </source>
</evidence>
<dbReference type="PANTHER" id="PTHR32419">
    <property type="entry name" value="GLUTATHIONYL-HYDROQUINONE REDUCTASE"/>
    <property type="match status" value="1"/>
</dbReference>
<feature type="domain" description="GST N-terminal" evidence="4">
    <location>
        <begin position="47"/>
        <end position="176"/>
    </location>
</feature>
<name>A0A0N7MMD6_9SACH</name>
<reference evidence="6" key="1">
    <citation type="submission" date="2015-10" db="EMBL/GenBank/DDBJ databases">
        <authorList>
            <person name="Devillers H."/>
        </authorList>
    </citation>
    <scope>NUCLEOTIDE SEQUENCE [LARGE SCALE GENOMIC DNA]</scope>
</reference>
<accession>A0A0N7MMD6</accession>
<dbReference type="Pfam" id="PF13410">
    <property type="entry name" value="GST_C_2"/>
    <property type="match status" value="1"/>
</dbReference>
<evidence type="ECO:0000256" key="1">
    <source>
        <dbReference type="PIRSR" id="PIRSR015753-1"/>
    </source>
</evidence>
<dbReference type="AlphaFoldDB" id="A0A0N7MMD6"/>
<dbReference type="SUPFAM" id="SSF47616">
    <property type="entry name" value="GST C-terminal domain-like"/>
    <property type="match status" value="1"/>
</dbReference>
<feature type="site" description="Lowers pKa of active site Cys" evidence="3">
    <location>
        <position position="292"/>
    </location>
</feature>
<evidence type="ECO:0000313" key="6">
    <source>
        <dbReference type="Proteomes" id="UP000236544"/>
    </source>
</evidence>
<dbReference type="EMBL" id="LN890575">
    <property type="protein sequence ID" value="CUS24807.1"/>
    <property type="molecule type" value="Genomic_DNA"/>
</dbReference>
<feature type="binding site" evidence="2">
    <location>
        <begin position="167"/>
        <end position="168"/>
    </location>
    <ligand>
        <name>glutathione</name>
        <dbReference type="ChEBI" id="CHEBI:57925"/>
    </ligand>
</feature>
<feature type="active site" description="Nucleophile" evidence="1">
    <location>
        <position position="48"/>
    </location>
</feature>
<dbReference type="PIRSF" id="PIRSF015753">
    <property type="entry name" value="GST"/>
    <property type="match status" value="1"/>
</dbReference>
<dbReference type="Proteomes" id="UP000236544">
    <property type="component" value="Unassembled WGS sequence"/>
</dbReference>
<dbReference type="SUPFAM" id="SSF52833">
    <property type="entry name" value="Thioredoxin-like"/>
    <property type="match status" value="1"/>
</dbReference>
<proteinExistence type="predicted"/>
<feature type="binding site" evidence="2">
    <location>
        <position position="81"/>
    </location>
    <ligand>
        <name>glutathione</name>
        <dbReference type="ChEBI" id="CHEBI:57925"/>
    </ligand>
</feature>
<evidence type="ECO:0000256" key="2">
    <source>
        <dbReference type="PIRSR" id="PIRSR015753-2"/>
    </source>
</evidence>
<protein>
    <submittedName>
        <fullName evidence="5">LAQU0S20e00320g1_1</fullName>
    </submittedName>
</protein>
<dbReference type="Pfam" id="PF13409">
    <property type="entry name" value="GST_N_2"/>
    <property type="match status" value="1"/>
</dbReference>
<dbReference type="PANTHER" id="PTHR32419:SF6">
    <property type="entry name" value="GLUTATHIONE S-TRANSFERASE OMEGA-LIKE 1-RELATED"/>
    <property type="match status" value="1"/>
</dbReference>
<dbReference type="Gene3D" id="3.40.30.10">
    <property type="entry name" value="Glutaredoxin"/>
    <property type="match status" value="1"/>
</dbReference>
<dbReference type="InterPro" id="IPR036282">
    <property type="entry name" value="Glutathione-S-Trfase_C_sf"/>
</dbReference>
<evidence type="ECO:0000313" key="5">
    <source>
        <dbReference type="EMBL" id="CUS24807.1"/>
    </source>
</evidence>
<dbReference type="InterPro" id="IPR047047">
    <property type="entry name" value="GST_Omega-like_C"/>
</dbReference>
<dbReference type="InterPro" id="IPR016639">
    <property type="entry name" value="GST_Omega/GSH"/>
</dbReference>
<dbReference type="Gene3D" id="1.20.1050.10">
    <property type="match status" value="1"/>
</dbReference>
<feature type="binding site" evidence="2">
    <location>
        <begin position="149"/>
        <end position="152"/>
    </location>
    <ligand>
        <name>glutathione</name>
        <dbReference type="ChEBI" id="CHEBI:57925"/>
    </ligand>
</feature>
<dbReference type="InterPro" id="IPR036249">
    <property type="entry name" value="Thioredoxin-like_sf"/>
</dbReference>